<dbReference type="SUPFAM" id="SSF53649">
    <property type="entry name" value="Alkaline phosphatase-like"/>
    <property type="match status" value="1"/>
</dbReference>
<proteinExistence type="predicted"/>
<dbReference type="PANTHER" id="PTHR43751:SF3">
    <property type="entry name" value="SULFATASE N-TERMINAL DOMAIN-CONTAINING PROTEIN"/>
    <property type="match status" value="1"/>
</dbReference>
<dbReference type="AlphaFoldDB" id="A0A1F5H3B0"/>
<accession>A0A1F5H3B0</accession>
<dbReference type="Gene3D" id="3.40.720.10">
    <property type="entry name" value="Alkaline Phosphatase, subunit A"/>
    <property type="match status" value="1"/>
</dbReference>
<organism evidence="3 4">
    <name type="scientific">Candidatus Curtissbacteria bacterium RIFCSPLOWO2_01_FULL_38_11b</name>
    <dbReference type="NCBI Taxonomy" id="1797725"/>
    <lineage>
        <taxon>Bacteria</taxon>
        <taxon>Candidatus Curtissiibacteriota</taxon>
    </lineage>
</organism>
<comment type="caution">
    <text evidence="3">The sequence shown here is derived from an EMBL/GenBank/DDBJ whole genome shotgun (WGS) entry which is preliminary data.</text>
</comment>
<dbReference type="InterPro" id="IPR000917">
    <property type="entry name" value="Sulfatase_N"/>
</dbReference>
<dbReference type="Gene3D" id="3.30.1120.10">
    <property type="match status" value="1"/>
</dbReference>
<evidence type="ECO:0000259" key="2">
    <source>
        <dbReference type="Pfam" id="PF00884"/>
    </source>
</evidence>
<feature type="domain" description="Sulfatase N-terminal" evidence="2">
    <location>
        <begin position="51"/>
        <end position="342"/>
    </location>
</feature>
<dbReference type="CDD" id="cd16148">
    <property type="entry name" value="sulfatase_like"/>
    <property type="match status" value="1"/>
</dbReference>
<keyword evidence="1" id="KW-0812">Transmembrane</keyword>
<dbReference type="InterPro" id="IPR017850">
    <property type="entry name" value="Alkaline_phosphatase_core_sf"/>
</dbReference>
<dbReference type="PANTHER" id="PTHR43751">
    <property type="entry name" value="SULFATASE"/>
    <property type="match status" value="1"/>
</dbReference>
<feature type="transmembrane region" description="Helical" evidence="1">
    <location>
        <begin position="6"/>
        <end position="26"/>
    </location>
</feature>
<evidence type="ECO:0000256" key="1">
    <source>
        <dbReference type="SAM" id="Phobius"/>
    </source>
</evidence>
<dbReference type="EMBL" id="MFBO01000006">
    <property type="protein sequence ID" value="OGD98662.1"/>
    <property type="molecule type" value="Genomic_DNA"/>
</dbReference>
<dbReference type="Pfam" id="PF00884">
    <property type="entry name" value="Sulfatase"/>
    <property type="match status" value="1"/>
</dbReference>
<name>A0A1F5H3B0_9BACT</name>
<protein>
    <recommendedName>
        <fullName evidence="2">Sulfatase N-terminal domain-containing protein</fullName>
    </recommendedName>
</protein>
<sequence length="461" mass="52675">MTNKLFVFIIILFFIAVLFTAYHLFIQKELPKDINQNPPLGNQQIKCLDCNIILISVDTLRADHVGTYGYLKPTTPNIDKFANQAYVFENAYASSPWTLPSHTSMLTGFYPQKFHAELPTDILPENALTIAEILSENGYKTVAFSTGAFITRNQGFAQGFATFNELQNWQDAQEISQKSINWLNQNQKSKFFLFIHSFHTHDPYSPQDQFIKKIDSDYQGYLNSINISQIVDINTSKTNLSEYEKRRIVSLYDAEIAELDNYFGQFFKTLEDLKLMENTIIIITSDHGEEFGEHGGFAIHSYSLYDELLRIPLIIKIGDQLNHKRIQNLVSLVDIVPTILNIINPKSPILSDGQSLVGTFNNEFNNKAVYSETASSKQYMLQVIEEGENKIVKGTFQPKTRDNTQILPKAKMVRENNYKLISNFNGSLELYDLANDPNESNNLINSLPQIKENLIKKINSY</sequence>
<evidence type="ECO:0000313" key="3">
    <source>
        <dbReference type="EMBL" id="OGD98662.1"/>
    </source>
</evidence>
<evidence type="ECO:0000313" key="4">
    <source>
        <dbReference type="Proteomes" id="UP000176740"/>
    </source>
</evidence>
<dbReference type="Proteomes" id="UP000176740">
    <property type="component" value="Unassembled WGS sequence"/>
</dbReference>
<gene>
    <name evidence="3" type="ORF">A3A49_01490</name>
</gene>
<dbReference type="STRING" id="1797725.A3A49_01490"/>
<reference evidence="3 4" key="1">
    <citation type="journal article" date="2016" name="Nat. Commun.">
        <title>Thousands of microbial genomes shed light on interconnected biogeochemical processes in an aquifer system.</title>
        <authorList>
            <person name="Anantharaman K."/>
            <person name="Brown C.T."/>
            <person name="Hug L.A."/>
            <person name="Sharon I."/>
            <person name="Castelle C.J."/>
            <person name="Probst A.J."/>
            <person name="Thomas B.C."/>
            <person name="Singh A."/>
            <person name="Wilkins M.J."/>
            <person name="Karaoz U."/>
            <person name="Brodie E.L."/>
            <person name="Williams K.H."/>
            <person name="Hubbard S.S."/>
            <person name="Banfield J.F."/>
        </authorList>
    </citation>
    <scope>NUCLEOTIDE SEQUENCE [LARGE SCALE GENOMIC DNA]</scope>
</reference>
<keyword evidence="1" id="KW-0472">Membrane</keyword>
<keyword evidence="1" id="KW-1133">Transmembrane helix</keyword>
<dbReference type="InterPro" id="IPR052701">
    <property type="entry name" value="GAG_Ulvan_Degrading_Sulfatases"/>
</dbReference>